<dbReference type="EC" id="2.1.1.144" evidence="4"/>
<dbReference type="InterPro" id="IPR041698">
    <property type="entry name" value="Methyltransf_25"/>
</dbReference>
<dbReference type="PANTHER" id="PTHR43861:SF1">
    <property type="entry name" value="TRANS-ACONITATE 2-METHYLTRANSFERASE"/>
    <property type="match status" value="1"/>
</dbReference>
<evidence type="ECO:0000256" key="1">
    <source>
        <dbReference type="ARBA" id="ARBA00022603"/>
    </source>
</evidence>
<reference evidence="4 5" key="1">
    <citation type="submission" date="2015-09" db="EMBL/GenBank/DDBJ databases">
        <authorList>
            <consortium name="Swine Surveillance"/>
        </authorList>
    </citation>
    <scope>NUCLEOTIDE SEQUENCE [LARGE SCALE GENOMIC DNA]</scope>
    <source>
        <strain evidence="4 5">16</strain>
    </source>
</reference>
<name>A0A0N8GF17_9HYPH</name>
<dbReference type="AlphaFoldDB" id="A0A0N8GF17"/>
<dbReference type="SUPFAM" id="SSF53335">
    <property type="entry name" value="S-adenosyl-L-methionine-dependent methyltransferases"/>
    <property type="match status" value="1"/>
</dbReference>
<evidence type="ECO:0000256" key="2">
    <source>
        <dbReference type="ARBA" id="ARBA00022679"/>
    </source>
</evidence>
<dbReference type="NCBIfam" id="NF002463">
    <property type="entry name" value="PRK01683.1"/>
    <property type="match status" value="1"/>
</dbReference>
<accession>A0A0N8GF17</accession>
<reference evidence="4 5" key="2">
    <citation type="submission" date="2015-10" db="EMBL/GenBank/DDBJ databases">
        <title>Draft Genome Sequence of Prosthecomicrobium hirschii ATCC 27832.</title>
        <authorList>
            <person name="Daniel J."/>
            <person name="Givan S.A."/>
            <person name="Brun Y.V."/>
            <person name="Brown P.J."/>
        </authorList>
    </citation>
    <scope>NUCLEOTIDE SEQUENCE [LARGE SCALE GENOMIC DNA]</scope>
    <source>
        <strain evidence="4 5">16</strain>
    </source>
</reference>
<dbReference type="STRING" id="665126.ABB55_13310"/>
<dbReference type="RefSeq" id="WP_054359236.1">
    <property type="nucleotide sequence ID" value="NZ_LJYW01000001.1"/>
</dbReference>
<dbReference type="EMBL" id="LJYW01000001">
    <property type="protein sequence ID" value="KPL53073.1"/>
    <property type="molecule type" value="Genomic_DNA"/>
</dbReference>
<dbReference type="Gene3D" id="3.40.50.150">
    <property type="entry name" value="Vaccinia Virus protein VP39"/>
    <property type="match status" value="1"/>
</dbReference>
<dbReference type="InterPro" id="IPR029063">
    <property type="entry name" value="SAM-dependent_MTases_sf"/>
</dbReference>
<dbReference type="InterPro" id="IPR023149">
    <property type="entry name" value="Trans_acon_MeTrfase_C"/>
</dbReference>
<dbReference type="Gene3D" id="1.10.150.290">
    <property type="entry name" value="S-adenosyl-L-methionine-dependent methyltransferases"/>
    <property type="match status" value="1"/>
</dbReference>
<protein>
    <submittedName>
        <fullName evidence="4">Trans-aconitate methyltransferase</fullName>
        <ecNumber evidence="4">2.1.1.144</ecNumber>
    </submittedName>
</protein>
<organism evidence="4 5">
    <name type="scientific">Prosthecodimorpha hirschii</name>
    <dbReference type="NCBI Taxonomy" id="665126"/>
    <lineage>
        <taxon>Bacteria</taxon>
        <taxon>Pseudomonadati</taxon>
        <taxon>Pseudomonadota</taxon>
        <taxon>Alphaproteobacteria</taxon>
        <taxon>Hyphomicrobiales</taxon>
        <taxon>Ancalomicrobiaceae</taxon>
        <taxon>Prosthecodimorpha</taxon>
    </lineage>
</organism>
<dbReference type="PANTHER" id="PTHR43861">
    <property type="entry name" value="TRANS-ACONITATE 2-METHYLTRANSFERASE-RELATED"/>
    <property type="match status" value="1"/>
</dbReference>
<dbReference type="Proteomes" id="UP000048984">
    <property type="component" value="Unassembled WGS sequence"/>
</dbReference>
<dbReference type="Pfam" id="PF13649">
    <property type="entry name" value="Methyltransf_25"/>
    <property type="match status" value="1"/>
</dbReference>
<evidence type="ECO:0000313" key="5">
    <source>
        <dbReference type="Proteomes" id="UP000048984"/>
    </source>
</evidence>
<keyword evidence="1 4" id="KW-0489">Methyltransferase</keyword>
<proteinExistence type="predicted"/>
<keyword evidence="5" id="KW-1185">Reference proteome</keyword>
<feature type="domain" description="Methyltransferase" evidence="3">
    <location>
        <begin position="35"/>
        <end position="124"/>
    </location>
</feature>
<gene>
    <name evidence="4" type="ORF">ABB55_13310</name>
</gene>
<evidence type="ECO:0000313" key="4">
    <source>
        <dbReference type="EMBL" id="KPL53073.1"/>
    </source>
</evidence>
<sequence length="256" mass="27998">MADWQPELYARYGDERLQPVLDLLARVPLDRPARIVDLGCGAAASTEPLVRRWPEAEVVGLDTSPAMLATARRKLPGVAFVEADLVTWQPDAPVDLIFANAVLQWVPDLERVLPRLMGFLAPGGVLAVQMPRNLDEPSHALMCKIAALPAFADRLSEAVASRPGLPPADTFYDWLSAEAADVQVWLTTYHHPLADAAAIVEMVSSTGLKPYLDALPAPLAAEFRALYTAAVAEAYPPRADGRVLFRFPRLFLVARR</sequence>
<dbReference type="CDD" id="cd02440">
    <property type="entry name" value="AdoMet_MTases"/>
    <property type="match status" value="1"/>
</dbReference>
<evidence type="ECO:0000259" key="3">
    <source>
        <dbReference type="Pfam" id="PF13649"/>
    </source>
</evidence>
<keyword evidence="2 4" id="KW-0808">Transferase</keyword>
<dbReference type="GO" id="GO:0032259">
    <property type="term" value="P:methylation"/>
    <property type="evidence" value="ECO:0007669"/>
    <property type="project" value="UniProtKB-KW"/>
</dbReference>
<dbReference type="GO" id="GO:0030798">
    <property type="term" value="F:trans-aconitate 2-methyltransferase activity"/>
    <property type="evidence" value="ECO:0007669"/>
    <property type="project" value="UniProtKB-EC"/>
</dbReference>
<comment type="caution">
    <text evidence="4">The sequence shown here is derived from an EMBL/GenBank/DDBJ whole genome shotgun (WGS) entry which is preliminary data.</text>
</comment>